<name>A0A1I4GCA2_9GAMM</name>
<proteinExistence type="predicted"/>
<organism evidence="2 4">
    <name type="scientific">Azotobacter beijerinckii</name>
    <dbReference type="NCBI Taxonomy" id="170623"/>
    <lineage>
        <taxon>Bacteria</taxon>
        <taxon>Pseudomonadati</taxon>
        <taxon>Pseudomonadota</taxon>
        <taxon>Gammaproteobacteria</taxon>
        <taxon>Pseudomonadales</taxon>
        <taxon>Pseudomonadaceae</taxon>
        <taxon>Azotobacter</taxon>
    </lineage>
</organism>
<dbReference type="Proteomes" id="UP000199579">
    <property type="component" value="Unassembled WGS sequence"/>
</dbReference>
<keyword evidence="3" id="KW-1185">Reference proteome</keyword>
<dbReference type="Gene3D" id="3.10.150.10">
    <property type="entry name" value="DNA Polymerase III, subunit A, domain 2"/>
    <property type="match status" value="1"/>
</dbReference>
<dbReference type="RefSeq" id="WP_090942831.1">
    <property type="nucleotide sequence ID" value="NZ_FOKJ01000053.1"/>
</dbReference>
<dbReference type="AlphaFoldDB" id="A0A1I4GCA2"/>
<dbReference type="Proteomes" id="UP000198861">
    <property type="component" value="Unassembled WGS sequence"/>
</dbReference>
<evidence type="ECO:0000313" key="1">
    <source>
        <dbReference type="EMBL" id="SFB46296.1"/>
    </source>
</evidence>
<dbReference type="EMBL" id="FOKJ01000053">
    <property type="protein sequence ID" value="SFB46296.1"/>
    <property type="molecule type" value="Genomic_DNA"/>
</dbReference>
<gene>
    <name evidence="1" type="ORF">SAMN04244571_02993</name>
    <name evidence="2" type="ORF">SAMN04244574_03739</name>
</gene>
<evidence type="ECO:0000313" key="3">
    <source>
        <dbReference type="Proteomes" id="UP000198861"/>
    </source>
</evidence>
<protein>
    <submittedName>
        <fullName evidence="2">DNA polymerase-3 subunit beta</fullName>
    </submittedName>
</protein>
<evidence type="ECO:0000313" key="2">
    <source>
        <dbReference type="EMBL" id="SFL26746.1"/>
    </source>
</evidence>
<reference evidence="1 3" key="1">
    <citation type="submission" date="2016-10" db="EMBL/GenBank/DDBJ databases">
        <authorList>
            <person name="Varghese N."/>
            <person name="Submissions S."/>
        </authorList>
    </citation>
    <scope>NUCLEOTIDE SEQUENCE [LARGE SCALE GENOMIC DNA]</scope>
    <source>
        <strain evidence="1 3">DSM 282</strain>
    </source>
</reference>
<evidence type="ECO:0000313" key="4">
    <source>
        <dbReference type="Proteomes" id="UP000199579"/>
    </source>
</evidence>
<dbReference type="EMBL" id="FOSX01000084">
    <property type="protein sequence ID" value="SFL26746.1"/>
    <property type="molecule type" value="Genomic_DNA"/>
</dbReference>
<sequence>MKYLARVSPRYFAAVHLFAGVNDVRYYLNGVCLQRHHEKGVVLVATNGHVLGAIHDPEGWMDPGRSEIILDAAPRRLLKACQAVAPKKRPDLEAQSLWVGECGAVVMAAGHSVTPDPFSGDALAAERIRQLAGVFPDWRRLVRDERVVAPGAQPAIAAHCLGVFDQALGILCQSDGDWSPSLRLDVSNDSSGVFVRVHQGDLEERFFGIVMPTRQSPILSTVPEWIVPTAKLAKPRVRAAEGGFVPVDRSA</sequence>
<accession>A0A1I4GCA2</accession>
<reference evidence="2 4" key="2">
    <citation type="submission" date="2016-10" db="EMBL/GenBank/DDBJ databases">
        <authorList>
            <person name="de Groot N.N."/>
        </authorList>
    </citation>
    <scope>NUCLEOTIDE SEQUENCE [LARGE SCALE GENOMIC DNA]</scope>
    <source>
        <strain evidence="2 4">DSM 381</strain>
    </source>
</reference>